<dbReference type="SUPFAM" id="SSF48239">
    <property type="entry name" value="Terpenoid cyclases/Protein prenyltransferases"/>
    <property type="match status" value="1"/>
</dbReference>
<evidence type="ECO:0000313" key="7">
    <source>
        <dbReference type="EMBL" id="ERN03389.1"/>
    </source>
</evidence>
<dbReference type="STRING" id="13333.W1P6T9"/>
<dbReference type="InterPro" id="IPR008949">
    <property type="entry name" value="Isoprenoid_synthase_dom_sf"/>
</dbReference>
<dbReference type="InterPro" id="IPR005630">
    <property type="entry name" value="Terpene_synthase_metal-bd"/>
</dbReference>
<dbReference type="InterPro" id="IPR036965">
    <property type="entry name" value="Terpene_synth_N_sf"/>
</dbReference>
<sequence>MDNVPLPGLTRSTPSFHTKKHENSCDFSNNDLHFNGYEVDFNIAWFNDMKKNLMRMITATIDDTETMVLIDNIQRLSISYHFEAEIGERLDRIYRSGIVGDCDDDLYIVSLGFRLLRQHGYRVSADVFNKFKDESGNFNSCLSKDVIGILSLYEASHLGIQGEEYMDEALAFSLKHLKASGSRLEPELAKTVKHALELPMHFRMPRLESMYYIKVSERDLGRNQDLLEFAVMDFNMVQAMHKQELKEVTRWWRDLGLADMLTFARDKIHEWFMWPVVISSESEFSVGRVDLTKVVAFIHIIDDIYDIYGTLDELQQFTDAIKRWDPMVTRGLPEYMKTCYLVLYDVASDISFKIFKNHGLNVMGHLRQAWTSLCEAFLVEATWFNCGYVPSKEEYLKNGVTSSGVHVALVHAFLLLSPHVTRETVELASHNSQLILSPASILRLWDDLSATVDEKERGYDPSYIECYIKQHKDETEENAKQHTRDLIATMWKKLNQECLDPSPFPHSITKMALNSSRMVQVMYQSEIDSVGSTLKDQMKSLLLEPMSLNS</sequence>
<dbReference type="Gene3D" id="1.10.600.10">
    <property type="entry name" value="Farnesyl Diphosphate Synthase"/>
    <property type="match status" value="1"/>
</dbReference>
<name>W1P6T9_AMBTC</name>
<dbReference type="eggNOG" id="ENOG502QTGK">
    <property type="taxonomic scope" value="Eukaryota"/>
</dbReference>
<comment type="cofactor">
    <cofactor evidence="1">
        <name>Mg(2+)</name>
        <dbReference type="ChEBI" id="CHEBI:18420"/>
    </cofactor>
</comment>
<dbReference type="SFLD" id="SFLDG01019">
    <property type="entry name" value="Terpene_Cyclase_Like_1_C_Termi"/>
    <property type="match status" value="1"/>
</dbReference>
<dbReference type="GO" id="GO:0046246">
    <property type="term" value="P:terpene biosynthetic process"/>
    <property type="evidence" value="ECO:0000318"/>
    <property type="project" value="GO_Central"/>
</dbReference>
<evidence type="ECO:0000256" key="3">
    <source>
        <dbReference type="ARBA" id="ARBA00022842"/>
    </source>
</evidence>
<dbReference type="SUPFAM" id="SSF48576">
    <property type="entry name" value="Terpenoid synthases"/>
    <property type="match status" value="1"/>
</dbReference>
<dbReference type="FunFam" id="1.50.10.130:FF:000001">
    <property type="entry name" value="Isoprene synthase, chloroplastic"/>
    <property type="match status" value="1"/>
</dbReference>
<dbReference type="GO" id="GO:0010333">
    <property type="term" value="F:terpene synthase activity"/>
    <property type="evidence" value="ECO:0000318"/>
    <property type="project" value="GO_Central"/>
</dbReference>
<dbReference type="Gene3D" id="1.50.10.130">
    <property type="entry name" value="Terpene synthase, N-terminal domain"/>
    <property type="match status" value="1"/>
</dbReference>
<dbReference type="GO" id="GO:0016102">
    <property type="term" value="P:diterpenoid biosynthetic process"/>
    <property type="evidence" value="ECO:0007669"/>
    <property type="project" value="InterPro"/>
</dbReference>
<keyword evidence="2" id="KW-0479">Metal-binding</keyword>
<keyword evidence="3" id="KW-0460">Magnesium</keyword>
<dbReference type="PANTHER" id="PTHR31225:SF0">
    <property type="entry name" value="S-(+)-LINALOOL SYNTHASE, CHLOROPLASTIC"/>
    <property type="match status" value="1"/>
</dbReference>
<evidence type="ECO:0000259" key="6">
    <source>
        <dbReference type="Pfam" id="PF03936"/>
    </source>
</evidence>
<dbReference type="CDD" id="cd00684">
    <property type="entry name" value="Terpene_cyclase_plant_C1"/>
    <property type="match status" value="1"/>
</dbReference>
<reference evidence="8" key="1">
    <citation type="journal article" date="2013" name="Science">
        <title>The Amborella genome and the evolution of flowering plants.</title>
        <authorList>
            <consortium name="Amborella Genome Project"/>
        </authorList>
    </citation>
    <scope>NUCLEOTIDE SEQUENCE [LARGE SCALE GENOMIC DNA]</scope>
</reference>
<dbReference type="EMBL" id="KI394358">
    <property type="protein sequence ID" value="ERN03389.1"/>
    <property type="molecule type" value="Genomic_DNA"/>
</dbReference>
<dbReference type="AlphaFoldDB" id="W1P6T9"/>
<keyword evidence="8" id="KW-1185">Reference proteome</keyword>
<keyword evidence="4" id="KW-0456">Lyase</keyword>
<dbReference type="InterPro" id="IPR001906">
    <property type="entry name" value="Terpene_synth_N"/>
</dbReference>
<feature type="domain" description="Terpene synthase N-terminal" evidence="5">
    <location>
        <begin position="45"/>
        <end position="196"/>
    </location>
</feature>
<protein>
    <submittedName>
        <fullName evidence="7">Uncharacterized protein</fullName>
    </submittedName>
</protein>
<dbReference type="InterPro" id="IPR050148">
    <property type="entry name" value="Terpene_synthase-like"/>
</dbReference>
<evidence type="ECO:0000259" key="5">
    <source>
        <dbReference type="Pfam" id="PF01397"/>
    </source>
</evidence>
<dbReference type="InterPro" id="IPR044814">
    <property type="entry name" value="Terpene_cyclase_plant_C1"/>
</dbReference>
<dbReference type="PANTHER" id="PTHR31225">
    <property type="entry name" value="OS04G0344100 PROTEIN-RELATED"/>
    <property type="match status" value="1"/>
</dbReference>
<dbReference type="GO" id="GO:0000287">
    <property type="term" value="F:magnesium ion binding"/>
    <property type="evidence" value="ECO:0007669"/>
    <property type="project" value="InterPro"/>
</dbReference>
<dbReference type="InterPro" id="IPR008930">
    <property type="entry name" value="Terpenoid_cyclase/PrenylTrfase"/>
</dbReference>
<dbReference type="Pfam" id="PF01397">
    <property type="entry name" value="Terpene_synth"/>
    <property type="match status" value="1"/>
</dbReference>
<evidence type="ECO:0000256" key="4">
    <source>
        <dbReference type="ARBA" id="ARBA00023239"/>
    </source>
</evidence>
<dbReference type="Pfam" id="PF03936">
    <property type="entry name" value="Terpene_synth_C"/>
    <property type="match status" value="1"/>
</dbReference>
<accession>W1P6T9</accession>
<dbReference type="HOGENOM" id="CLU_003125_7_1_1"/>
<organism evidence="7 8">
    <name type="scientific">Amborella trichopoda</name>
    <dbReference type="NCBI Taxonomy" id="13333"/>
    <lineage>
        <taxon>Eukaryota</taxon>
        <taxon>Viridiplantae</taxon>
        <taxon>Streptophyta</taxon>
        <taxon>Embryophyta</taxon>
        <taxon>Tracheophyta</taxon>
        <taxon>Spermatophyta</taxon>
        <taxon>Magnoliopsida</taxon>
        <taxon>Amborellales</taxon>
        <taxon>Amborellaceae</taxon>
        <taxon>Amborella</taxon>
    </lineage>
</organism>
<gene>
    <name evidence="7" type="ORF">AMTR_s00003p00254990</name>
</gene>
<proteinExistence type="predicted"/>
<dbReference type="Gramene" id="ERN03389">
    <property type="protein sequence ID" value="ERN03389"/>
    <property type="gene ID" value="AMTR_s00003p00254990"/>
</dbReference>
<dbReference type="InterPro" id="IPR034741">
    <property type="entry name" value="Terpene_cyclase-like_1_C"/>
</dbReference>
<evidence type="ECO:0000313" key="8">
    <source>
        <dbReference type="Proteomes" id="UP000017836"/>
    </source>
</evidence>
<evidence type="ECO:0000256" key="2">
    <source>
        <dbReference type="ARBA" id="ARBA00022723"/>
    </source>
</evidence>
<dbReference type="FunFam" id="1.10.600.10:FF:000007">
    <property type="entry name" value="Isoprene synthase, chloroplastic"/>
    <property type="match status" value="1"/>
</dbReference>
<dbReference type="OrthoDB" id="1921927at2759"/>
<dbReference type="SFLD" id="SFLDS00005">
    <property type="entry name" value="Isoprenoid_Synthase_Type_I"/>
    <property type="match status" value="1"/>
</dbReference>
<feature type="domain" description="Terpene synthase metal-binding" evidence="6">
    <location>
        <begin position="253"/>
        <end position="493"/>
    </location>
</feature>
<evidence type="ECO:0000256" key="1">
    <source>
        <dbReference type="ARBA" id="ARBA00001946"/>
    </source>
</evidence>
<dbReference type="Proteomes" id="UP000017836">
    <property type="component" value="Unassembled WGS sequence"/>
</dbReference>